<dbReference type="Gene3D" id="3.40.50.1820">
    <property type="entry name" value="alpha/beta hydrolase"/>
    <property type="match status" value="2"/>
</dbReference>
<sequence>MFKKTLISLAVASSLGLTGCFDSASSGKNANPDYQISNPELDGKTWPLFNPVTGALPLPNDLIFKSDDSTTAINEADGSFSVADSSPPVTSALNQLSGASTIAPPVVQFNGKIDPNSVDSRAFVLADPSDPTTVIPNPNQNVFLIELEYAGGDPVRGLGAGESPTIPLAITAQVAAGVAPQDLNGRNQAQAAGYLYSLTQAPEYIAETKHLLDGDSIIRINPTKPLNPFKRYLVVVTNEVLDINGDPIVQAPIYRDVADPDRVLGNPAALAPVRRIVDGFWEKVAASFFGVPNQARPAEAALTEESIALSYSFTTSNDQRVLQYIADPKAFFKETILGSVRFNAVTTARTDAENPISDFFALYTIGNNAVAAAEPTADGQATALVGAFTAANLLPTPSDRSSTANFGAPQDVTQVSAIADQFVDFGDVNIVQGTIDLPYYLGIPTGSSDAEGSVINTKSWEANAALAAAAGDQLGVELAQSDTSVSDVVNYRFPFPAKTQDVTVPIMVLYPAGYDGSEKLETVMYMHGITTDRSTALTFGSALAHNSQVAVVVIDQPVHGVTPFTEEAQAGLATQLLASGQANGLPEILAPNDTNVQAVINGQIAVGFLTQTLITFDQTAEAAAAAAPGAVDAIAGGLSSAVVLGVTDLVQAARLDAAVRALRSFENTVANAGSTVPGIAITEHERHFGFTANAANQPTEMTATSGDSGSLFINLTNFTNTRDKIRQGVVDLLNVRASLAGLDINDDETPDLDANSVYFAGHSLGTIVGAPFVAVANETAAPEDDIAAAQLLTPGAGVVRMLENSPTFAPRILGGLQQAAGLEQGDSKLETFLNVFQAAIDSADPINFTASLNTSETPILLSQVNGDNVIPNDALAAPFGNAFDAYLSGTEPLARLLGATAVKSAAVDLPAITRYTAGTHSTPVLPQGGVDDVRVFSEMVGQTLSIIATMGTQVIPNVSEGDPDITEIIQQD</sequence>
<dbReference type="InterPro" id="IPR029058">
    <property type="entry name" value="AB_hydrolase_fold"/>
</dbReference>
<name>A0A7Z1DVM3_9GAMM</name>
<dbReference type="Proteomes" id="UP000216984">
    <property type="component" value="Unassembled WGS sequence"/>
</dbReference>
<comment type="caution">
    <text evidence="2">The sequence shown here is derived from an EMBL/GenBank/DDBJ whole genome shotgun (WGS) entry which is preliminary data.</text>
</comment>
<evidence type="ECO:0000313" key="3">
    <source>
        <dbReference type="Proteomes" id="UP000216984"/>
    </source>
</evidence>
<dbReference type="SUPFAM" id="SSF53474">
    <property type="entry name" value="alpha/beta-Hydrolases"/>
    <property type="match status" value="1"/>
</dbReference>
<dbReference type="AlphaFoldDB" id="A0A7Z1DVM3"/>
<evidence type="ECO:0000313" key="2">
    <source>
        <dbReference type="EMBL" id="OZC35717.1"/>
    </source>
</evidence>
<evidence type="ECO:0008006" key="4">
    <source>
        <dbReference type="Google" id="ProtNLM"/>
    </source>
</evidence>
<feature type="signal peptide" evidence="1">
    <location>
        <begin position="1"/>
        <end position="24"/>
    </location>
</feature>
<evidence type="ECO:0000256" key="1">
    <source>
        <dbReference type="SAM" id="SignalP"/>
    </source>
</evidence>
<feature type="chain" id="PRO_5031442571" description="Bacterial virulence factor lipase N-terminal domain-containing protein" evidence="1">
    <location>
        <begin position="25"/>
        <end position="972"/>
    </location>
</feature>
<dbReference type="EMBL" id="NEFY01000008">
    <property type="protein sequence ID" value="OZC35717.1"/>
    <property type="molecule type" value="Genomic_DNA"/>
</dbReference>
<dbReference type="PROSITE" id="PS51257">
    <property type="entry name" value="PROKAR_LIPOPROTEIN"/>
    <property type="match status" value="1"/>
</dbReference>
<proteinExistence type="predicted"/>
<dbReference type="RefSeq" id="WP_094625355.1">
    <property type="nucleotide sequence ID" value="NZ_NEFY01000008.1"/>
</dbReference>
<keyword evidence="3" id="KW-1185">Reference proteome</keyword>
<accession>A0A7Z1DVM3</accession>
<protein>
    <recommendedName>
        <fullName evidence="4">Bacterial virulence factor lipase N-terminal domain-containing protein</fullName>
    </recommendedName>
</protein>
<gene>
    <name evidence="2" type="ORF">B9Q17_02410</name>
</gene>
<reference evidence="2 3" key="1">
    <citation type="submission" date="2017-06" db="EMBL/GenBank/DDBJ databases">
        <title>Draft genome sequence of the halophilic bacterium Marinobacter vinifirmus FB1.</title>
        <authorList>
            <person name="Stepanov V.G."/>
            <person name="Roberts D.J."/>
            <person name="Fox G.E."/>
        </authorList>
    </citation>
    <scope>NUCLEOTIDE SEQUENCE [LARGE SCALE GENOMIC DNA]</scope>
    <source>
        <strain evidence="2 3">FB1</strain>
    </source>
</reference>
<organism evidence="2 3">
    <name type="scientific">Marinobacter vinifirmus</name>
    <dbReference type="NCBI Taxonomy" id="355591"/>
    <lineage>
        <taxon>Bacteria</taxon>
        <taxon>Pseudomonadati</taxon>
        <taxon>Pseudomonadota</taxon>
        <taxon>Gammaproteobacteria</taxon>
        <taxon>Pseudomonadales</taxon>
        <taxon>Marinobacteraceae</taxon>
        <taxon>Marinobacter</taxon>
    </lineage>
</organism>
<keyword evidence="1" id="KW-0732">Signal</keyword>